<dbReference type="Pfam" id="PF12796">
    <property type="entry name" value="Ank_2"/>
    <property type="match status" value="1"/>
</dbReference>
<dbReference type="Pfam" id="PF00023">
    <property type="entry name" value="Ank"/>
    <property type="match status" value="1"/>
</dbReference>
<organism evidence="4 5">
    <name type="scientific">Gibberella subglutinans</name>
    <name type="common">Fusarium subglutinans</name>
    <dbReference type="NCBI Taxonomy" id="42677"/>
    <lineage>
        <taxon>Eukaryota</taxon>
        <taxon>Fungi</taxon>
        <taxon>Dikarya</taxon>
        <taxon>Ascomycota</taxon>
        <taxon>Pezizomycotina</taxon>
        <taxon>Sordariomycetes</taxon>
        <taxon>Hypocreomycetidae</taxon>
        <taxon>Hypocreales</taxon>
        <taxon>Nectriaceae</taxon>
        <taxon>Fusarium</taxon>
        <taxon>Fusarium fujikuroi species complex</taxon>
    </lineage>
</organism>
<comment type="caution">
    <text evidence="4">The sequence shown here is derived from an EMBL/GenBank/DDBJ whole genome shotgun (WGS) entry which is preliminary data.</text>
</comment>
<feature type="domain" description="Nephrocystin 3-like N-terminal" evidence="3">
    <location>
        <begin position="65"/>
        <end position="241"/>
    </location>
</feature>
<dbReference type="EMBL" id="JAAOAV010000313">
    <property type="protein sequence ID" value="KAF5583304.1"/>
    <property type="molecule type" value="Genomic_DNA"/>
</dbReference>
<dbReference type="Gene3D" id="3.40.50.300">
    <property type="entry name" value="P-loop containing nucleotide triphosphate hydrolases"/>
    <property type="match status" value="1"/>
</dbReference>
<dbReference type="InterPro" id="IPR027417">
    <property type="entry name" value="P-loop_NTPase"/>
</dbReference>
<evidence type="ECO:0000313" key="4">
    <source>
        <dbReference type="EMBL" id="KAF5583304.1"/>
    </source>
</evidence>
<dbReference type="RefSeq" id="XP_036531388.1">
    <property type="nucleotide sequence ID" value="XM_036678025.1"/>
</dbReference>
<dbReference type="PROSITE" id="PS50297">
    <property type="entry name" value="ANK_REP_REGION"/>
    <property type="match status" value="3"/>
</dbReference>
<dbReference type="Proteomes" id="UP000547976">
    <property type="component" value="Unassembled WGS sequence"/>
</dbReference>
<sequence>MASPSTTTVNADTVQNQVFRDQHVGYQVFNTPTDTSQSLVQDCLRSLAYPTMNDRSNAVKIATGGTCKWLLGHGRWKSWISSHRDLLWIKGKPGSGKSTLLHFALREVKSSSAAKHGLIMSFFFHGRGDGLQKSPLGLFRSLLHQLLSEMPDALGNLVNTFQQRRDGIGKPGAAWDWELDELQNVFKCSIADVLKGRPVWIFVDALDESGAENAKLAIRHFKDILQGPSSRSSLHICFSCRHYPVQNWESGFEIHAEKENREDILTYVRAQFSGYNNPVLKGLPDRIALSSNGLFIWARLVVDQILDLDLEGSPATAARMIHAIIERLPQDLNEMYSGIVKEISRTPEAIKLMQLMSCAERPLHLDEIRWAIALNIDPLPTSLEEVKKSPEYIENDEKLEKRLRILTHGLAETISSSTARTVQFIHQSVKDFFNTGPAMPMTMWPRWRITNMEFGHQHIYSLCVKYMLMEEWVRLQDPDLHPPDDFPDAPSEKLLSDFPLFSYVSTYWIVHLEKSLPLLAVGSDWPSSKFLEHWTKAYYAVFGNSRERPPLQINLVHMLARHGLDIPLNKFLAGPGIFYINSVDVYGRTPLLYAAERGHVHTAEILLKEGANANIQDHSGATPLHWAVLRGHTRTFSLLIRGGANPGLRDKGGCTALEWGIEGAQSTSSISCVKTLLQNTPNLSQNLNYEYRLIWTGIKYSAYELGMPPISGYEFFGVDSGSKLFAHPYQTRKHLSIAWMPQEKPCKIWTSRNHSSPVVEAINRYVKQDEYPMMRDGSNRIGQVHVDRTPLLRAVELGNIAIAKMLLANGADPTFECSNGWSPIRLANARRYSTDKVFLEFLGREYGEEEDTIRRLIEATKKAVFSLVYF</sequence>
<name>A0A8H5KZ37_GIBSU</name>
<dbReference type="InterPro" id="IPR036770">
    <property type="entry name" value="Ankyrin_rpt-contain_sf"/>
</dbReference>
<dbReference type="Pfam" id="PF24883">
    <property type="entry name" value="NPHP3_N"/>
    <property type="match status" value="1"/>
</dbReference>
<accession>A0A8H5KZ37</accession>
<evidence type="ECO:0000256" key="2">
    <source>
        <dbReference type="PROSITE-ProRule" id="PRU00023"/>
    </source>
</evidence>
<proteinExistence type="predicted"/>
<dbReference type="PANTHER" id="PTHR10039">
    <property type="entry name" value="AMELOGENIN"/>
    <property type="match status" value="1"/>
</dbReference>
<dbReference type="AlphaFoldDB" id="A0A8H5KZ37"/>
<dbReference type="PRINTS" id="PR01415">
    <property type="entry name" value="ANKYRIN"/>
</dbReference>
<dbReference type="SUPFAM" id="SSF52540">
    <property type="entry name" value="P-loop containing nucleoside triphosphate hydrolases"/>
    <property type="match status" value="1"/>
</dbReference>
<evidence type="ECO:0000313" key="5">
    <source>
        <dbReference type="Proteomes" id="UP000547976"/>
    </source>
</evidence>
<dbReference type="PANTHER" id="PTHR10039:SF5">
    <property type="entry name" value="NACHT DOMAIN-CONTAINING PROTEIN"/>
    <property type="match status" value="1"/>
</dbReference>
<dbReference type="GeneID" id="59312743"/>
<keyword evidence="1" id="KW-0677">Repeat</keyword>
<feature type="repeat" description="ANK" evidence="2">
    <location>
        <begin position="586"/>
        <end position="618"/>
    </location>
</feature>
<evidence type="ECO:0000259" key="3">
    <source>
        <dbReference type="Pfam" id="PF24883"/>
    </source>
</evidence>
<dbReference type="InterPro" id="IPR002110">
    <property type="entry name" value="Ankyrin_rpt"/>
</dbReference>
<dbReference type="InterPro" id="IPR056884">
    <property type="entry name" value="NPHP3-like_N"/>
</dbReference>
<feature type="repeat" description="ANK" evidence="2">
    <location>
        <begin position="619"/>
        <end position="651"/>
    </location>
</feature>
<dbReference type="PROSITE" id="PS50088">
    <property type="entry name" value="ANK_REPEAT"/>
    <property type="match status" value="3"/>
</dbReference>
<dbReference type="SUPFAM" id="SSF48403">
    <property type="entry name" value="Ankyrin repeat"/>
    <property type="match status" value="1"/>
</dbReference>
<dbReference type="SMART" id="SM00248">
    <property type="entry name" value="ANK"/>
    <property type="match status" value="5"/>
</dbReference>
<dbReference type="OrthoDB" id="7464126at2759"/>
<gene>
    <name evidence="4" type="ORF">FSUBG_13162</name>
</gene>
<reference evidence="4 5" key="1">
    <citation type="submission" date="2020-05" db="EMBL/GenBank/DDBJ databases">
        <title>Identification and distribution of gene clusters putatively required for synthesis of sphingolipid metabolism inhibitors in phylogenetically diverse species of the filamentous fungus Fusarium.</title>
        <authorList>
            <person name="Kim H.-S."/>
            <person name="Busman M."/>
            <person name="Brown D.W."/>
            <person name="Divon H."/>
            <person name="Uhlig S."/>
            <person name="Proctor R.H."/>
        </authorList>
    </citation>
    <scope>NUCLEOTIDE SEQUENCE [LARGE SCALE GENOMIC DNA]</scope>
    <source>
        <strain evidence="4 5">NRRL 66333</strain>
    </source>
</reference>
<keyword evidence="5" id="KW-1185">Reference proteome</keyword>
<dbReference type="Gene3D" id="1.25.40.20">
    <property type="entry name" value="Ankyrin repeat-containing domain"/>
    <property type="match status" value="2"/>
</dbReference>
<evidence type="ECO:0000256" key="1">
    <source>
        <dbReference type="ARBA" id="ARBA00022737"/>
    </source>
</evidence>
<keyword evidence="2" id="KW-0040">ANK repeat</keyword>
<feature type="repeat" description="ANK" evidence="2">
    <location>
        <begin position="786"/>
        <end position="818"/>
    </location>
</feature>
<protein>
    <submittedName>
        <fullName evidence="4">Ankyrin repeat-containing protein</fullName>
    </submittedName>
</protein>